<name>A2FTH2_TRIV3</name>
<feature type="domain" description="Glycosyltransferase 61 catalytic" evidence="1">
    <location>
        <begin position="104"/>
        <end position="275"/>
    </location>
</feature>
<dbReference type="InParanoid" id="A2FTH2"/>
<dbReference type="AlphaFoldDB" id="A2FTH2"/>
<evidence type="ECO:0000313" key="2">
    <source>
        <dbReference type="EMBL" id="EAX91790.1"/>
    </source>
</evidence>
<dbReference type="Proteomes" id="UP000001542">
    <property type="component" value="Unassembled WGS sequence"/>
</dbReference>
<reference evidence="2" key="2">
    <citation type="journal article" date="2007" name="Science">
        <title>Draft genome sequence of the sexually transmitted pathogen Trichomonas vaginalis.</title>
        <authorList>
            <person name="Carlton J.M."/>
            <person name="Hirt R.P."/>
            <person name="Silva J.C."/>
            <person name="Delcher A.L."/>
            <person name="Schatz M."/>
            <person name="Zhao Q."/>
            <person name="Wortman J.R."/>
            <person name="Bidwell S.L."/>
            <person name="Alsmark U.C.M."/>
            <person name="Besteiro S."/>
            <person name="Sicheritz-Ponten T."/>
            <person name="Noel C.J."/>
            <person name="Dacks J.B."/>
            <person name="Foster P.G."/>
            <person name="Simillion C."/>
            <person name="Van de Peer Y."/>
            <person name="Miranda-Saavedra D."/>
            <person name="Barton G.J."/>
            <person name="Westrop G.D."/>
            <person name="Mueller S."/>
            <person name="Dessi D."/>
            <person name="Fiori P.L."/>
            <person name="Ren Q."/>
            <person name="Paulsen I."/>
            <person name="Zhang H."/>
            <person name="Bastida-Corcuera F.D."/>
            <person name="Simoes-Barbosa A."/>
            <person name="Brown M.T."/>
            <person name="Hayes R.D."/>
            <person name="Mukherjee M."/>
            <person name="Okumura C.Y."/>
            <person name="Schneider R."/>
            <person name="Smith A.J."/>
            <person name="Vanacova S."/>
            <person name="Villalvazo M."/>
            <person name="Haas B.J."/>
            <person name="Pertea M."/>
            <person name="Feldblyum T.V."/>
            <person name="Utterback T.R."/>
            <person name="Shu C.L."/>
            <person name="Osoegawa K."/>
            <person name="de Jong P.J."/>
            <person name="Hrdy I."/>
            <person name="Horvathova L."/>
            <person name="Zubacova Z."/>
            <person name="Dolezal P."/>
            <person name="Malik S.B."/>
            <person name="Logsdon J.M. Jr."/>
            <person name="Henze K."/>
            <person name="Gupta A."/>
            <person name="Wang C.C."/>
            <person name="Dunne R.L."/>
            <person name="Upcroft J.A."/>
            <person name="Upcroft P."/>
            <person name="White O."/>
            <person name="Salzberg S.L."/>
            <person name="Tang P."/>
            <person name="Chiu C.-H."/>
            <person name="Lee Y.-S."/>
            <person name="Embley T.M."/>
            <person name="Coombs G.H."/>
            <person name="Mottram J.C."/>
            <person name="Tachezy J."/>
            <person name="Fraser-Liggett C.M."/>
            <person name="Johnson P.J."/>
        </authorList>
    </citation>
    <scope>NUCLEOTIDE SEQUENCE [LARGE SCALE GENOMIC DNA]</scope>
    <source>
        <strain evidence="2">G3</strain>
    </source>
</reference>
<keyword evidence="3" id="KW-1185">Reference proteome</keyword>
<dbReference type="GO" id="GO:0016757">
    <property type="term" value="F:glycosyltransferase activity"/>
    <property type="evidence" value="ECO:0000318"/>
    <property type="project" value="GO_Central"/>
</dbReference>
<organism evidence="2 3">
    <name type="scientific">Trichomonas vaginalis (strain ATCC PRA-98 / G3)</name>
    <dbReference type="NCBI Taxonomy" id="412133"/>
    <lineage>
        <taxon>Eukaryota</taxon>
        <taxon>Metamonada</taxon>
        <taxon>Parabasalia</taxon>
        <taxon>Trichomonadida</taxon>
        <taxon>Trichomonadidae</taxon>
        <taxon>Trichomonas</taxon>
    </lineage>
</organism>
<evidence type="ECO:0000313" key="3">
    <source>
        <dbReference type="Proteomes" id="UP000001542"/>
    </source>
</evidence>
<reference evidence="2" key="1">
    <citation type="submission" date="2006-10" db="EMBL/GenBank/DDBJ databases">
        <authorList>
            <person name="Amadeo P."/>
            <person name="Zhao Q."/>
            <person name="Wortman J."/>
            <person name="Fraser-Liggett C."/>
            <person name="Carlton J."/>
        </authorList>
    </citation>
    <scope>NUCLEOTIDE SEQUENCE</scope>
    <source>
        <strain evidence="2">G3</strain>
    </source>
</reference>
<dbReference type="VEuPathDB" id="TrichDB:TVAGG3_0177340"/>
<dbReference type="RefSeq" id="XP_001304720.1">
    <property type="nucleotide sequence ID" value="XM_001304719.1"/>
</dbReference>
<accession>A2FTH2</accession>
<dbReference type="VEuPathDB" id="TrichDB:TVAG_176490"/>
<gene>
    <name evidence="2" type="ORF">TVAG_176490</name>
</gene>
<protein>
    <recommendedName>
        <fullName evidence="1">Glycosyltransferase 61 catalytic domain-containing protein</fullName>
    </recommendedName>
</protein>
<sequence>MVFWFDLAEDTFDYDISHPRGDHNYPPRFGEHAMVDFWSNFTARYTLYKNVFVNGNSCIFNGTHIIDPHFCTGPFWLNQYYEGKVVKYINIAVIFGHRHSKISFGHFTHDYMFPFIMTPDEVLKYATIILPDYTIFGYDYMTIFGYRNKVYCLKEGTWAYCSQVLIPTHPRPHNSHFGESARKLSCILREKLNLKKIKPTRYVFMNRYNSRVVSNLQHLYNLTVSRYPDIKWEYEIDKQGSLLTYGKLFSQFKVLVYPNGSNMLKCIFMEKDSLVLDINNEMWDLPMFGTLPAIGIKMIVIFNKEYQRFCTKGNIDQNQFMRAIDVAYYYIVNQHFPEPTNGLSFIDYKFNKCNRFNIISKEA</sequence>
<dbReference type="EMBL" id="DS114010">
    <property type="protein sequence ID" value="EAX91790.1"/>
    <property type="molecule type" value="Genomic_DNA"/>
</dbReference>
<evidence type="ECO:0000259" key="1">
    <source>
        <dbReference type="Pfam" id="PF04577"/>
    </source>
</evidence>
<dbReference type="KEGG" id="tva:4749493"/>
<dbReference type="InterPro" id="IPR049625">
    <property type="entry name" value="Glyco_transf_61_cat"/>
</dbReference>
<proteinExistence type="predicted"/>
<dbReference type="Pfam" id="PF04577">
    <property type="entry name" value="Glyco_transf_61"/>
    <property type="match status" value="1"/>
</dbReference>